<dbReference type="HOGENOM" id="CLU_099766_0_0_5"/>
<reference evidence="4 5" key="1">
    <citation type="journal article" date="2011" name="Stand. Genomic Sci.">
        <title>Complete genome sequence of Rhodospirillum rubrum type strain (S1).</title>
        <authorList>
            <person name="Munk A.C."/>
            <person name="Copeland A."/>
            <person name="Lucas S."/>
            <person name="Lapidus A."/>
            <person name="Del Rio T.G."/>
            <person name="Barry K."/>
            <person name="Detter J.C."/>
            <person name="Hammon N."/>
            <person name="Israni S."/>
            <person name="Pitluck S."/>
            <person name="Brettin T."/>
            <person name="Bruce D."/>
            <person name="Han C."/>
            <person name="Tapia R."/>
            <person name="Gilna P."/>
            <person name="Schmutz J."/>
            <person name="Larimer F."/>
            <person name="Land M."/>
            <person name="Kyrpides N.C."/>
            <person name="Mavromatis K."/>
            <person name="Richardson P."/>
            <person name="Rohde M."/>
            <person name="Goker M."/>
            <person name="Klenk H.P."/>
            <person name="Zhang Y."/>
            <person name="Roberts G.P."/>
            <person name="Reslewic S."/>
            <person name="Schwartz D.C."/>
        </authorList>
    </citation>
    <scope>NUCLEOTIDE SEQUENCE [LARGE SCALE GENOMIC DNA]</scope>
    <source>
        <strain evidence="5">ATCC 11170 / ATH 1.1.1 / DSM 467 / LMG 4362 / NCIMB 8255 / S1</strain>
    </source>
</reference>
<organism evidence="4 5">
    <name type="scientific">Rhodospirillum rubrum (strain ATCC 11170 / ATH 1.1.1 / DSM 467 / LMG 4362 / NCIMB 8255 / S1)</name>
    <dbReference type="NCBI Taxonomy" id="269796"/>
    <lineage>
        <taxon>Bacteria</taxon>
        <taxon>Pseudomonadati</taxon>
        <taxon>Pseudomonadota</taxon>
        <taxon>Alphaproteobacteria</taxon>
        <taxon>Rhodospirillales</taxon>
        <taxon>Rhodospirillaceae</taxon>
        <taxon>Rhodospirillum</taxon>
    </lineage>
</organism>
<dbReference type="CDD" id="cd02440">
    <property type="entry name" value="AdoMet_MTases"/>
    <property type="match status" value="1"/>
</dbReference>
<keyword evidence="1" id="KW-0489">Methyltransferase</keyword>
<dbReference type="AlphaFoldDB" id="Q2RWP3"/>
<accession>Q2RWP3</accession>
<keyword evidence="2" id="KW-0808">Transferase</keyword>
<gene>
    <name evidence="4" type="ordered locus">Rru_A0648</name>
</gene>
<dbReference type="Gene3D" id="3.40.50.150">
    <property type="entry name" value="Vaccinia Virus protein VP39"/>
    <property type="match status" value="1"/>
</dbReference>
<evidence type="ECO:0000256" key="1">
    <source>
        <dbReference type="ARBA" id="ARBA00022603"/>
    </source>
</evidence>
<dbReference type="STRING" id="269796.Rru_A0648"/>
<dbReference type="EnsemblBacteria" id="ABC21452">
    <property type="protein sequence ID" value="ABC21452"/>
    <property type="gene ID" value="Rru_A0648"/>
</dbReference>
<keyword evidence="5" id="KW-1185">Reference proteome</keyword>
<proteinExistence type="predicted"/>
<dbReference type="GO" id="GO:0008168">
    <property type="term" value="F:methyltransferase activity"/>
    <property type="evidence" value="ECO:0007669"/>
    <property type="project" value="UniProtKB-KW"/>
</dbReference>
<dbReference type="PhylomeDB" id="Q2RWP3"/>
<dbReference type="Pfam" id="PF13649">
    <property type="entry name" value="Methyltransf_25"/>
    <property type="match status" value="1"/>
</dbReference>
<feature type="domain" description="Methyltransferase" evidence="3">
    <location>
        <begin position="52"/>
        <end position="139"/>
    </location>
</feature>
<sequence>MDEDDRRVAGLYAQFLAENGPTYRALDWSSPRSQTDRFARLAAVGLASGHSVLDVGCGLGDLLPWLDAAGLAVDYTGLDMTPEMISHCRATYDHGRFLEGNLLDASAGFAPRSFDWVVASGIFAHRKEKPWEYMTALIRAMADLAKRGIAFNAQSLSGPNPQTWLLYHADPDETIAFCESLGWSVRLTHDWRKTDFTICMWRPEDEAAASGG</sequence>
<evidence type="ECO:0000259" key="3">
    <source>
        <dbReference type="Pfam" id="PF13649"/>
    </source>
</evidence>
<dbReference type="eggNOG" id="COG4106">
    <property type="taxonomic scope" value="Bacteria"/>
</dbReference>
<dbReference type="InterPro" id="IPR029063">
    <property type="entry name" value="SAM-dependent_MTases_sf"/>
</dbReference>
<dbReference type="PANTHER" id="PTHR43861">
    <property type="entry name" value="TRANS-ACONITATE 2-METHYLTRANSFERASE-RELATED"/>
    <property type="match status" value="1"/>
</dbReference>
<dbReference type="InterPro" id="IPR041698">
    <property type="entry name" value="Methyltransf_25"/>
</dbReference>
<name>Q2RWP3_RHORT</name>
<dbReference type="GO" id="GO:0032259">
    <property type="term" value="P:methylation"/>
    <property type="evidence" value="ECO:0007669"/>
    <property type="project" value="UniProtKB-KW"/>
</dbReference>
<evidence type="ECO:0000313" key="4">
    <source>
        <dbReference type="EMBL" id="ABC21452.1"/>
    </source>
</evidence>
<evidence type="ECO:0000256" key="2">
    <source>
        <dbReference type="ARBA" id="ARBA00022679"/>
    </source>
</evidence>
<dbReference type="PATRIC" id="fig|269796.9.peg.704"/>
<evidence type="ECO:0000313" key="5">
    <source>
        <dbReference type="Proteomes" id="UP000001929"/>
    </source>
</evidence>
<dbReference type="RefSeq" id="WP_011388406.1">
    <property type="nucleotide sequence ID" value="NC_007643.1"/>
</dbReference>
<dbReference type="PANTHER" id="PTHR43861:SF1">
    <property type="entry name" value="TRANS-ACONITATE 2-METHYLTRANSFERASE"/>
    <property type="match status" value="1"/>
</dbReference>
<dbReference type="SUPFAM" id="SSF53335">
    <property type="entry name" value="S-adenosyl-L-methionine-dependent methyltransferases"/>
    <property type="match status" value="1"/>
</dbReference>
<dbReference type="EMBL" id="CP000230">
    <property type="protein sequence ID" value="ABC21452.1"/>
    <property type="molecule type" value="Genomic_DNA"/>
</dbReference>
<dbReference type="KEGG" id="rru:Rru_A0648"/>
<dbReference type="Proteomes" id="UP000001929">
    <property type="component" value="Chromosome"/>
</dbReference>
<protein>
    <recommendedName>
        <fullName evidence="3">Methyltransferase domain-containing protein</fullName>
    </recommendedName>
</protein>